<dbReference type="Gene3D" id="2.60.120.10">
    <property type="entry name" value="Jelly Rolls"/>
    <property type="match status" value="1"/>
</dbReference>
<dbReference type="Pfam" id="PF02311">
    <property type="entry name" value="AraC_binding"/>
    <property type="match status" value="1"/>
</dbReference>
<dbReference type="GO" id="GO:0043565">
    <property type="term" value="F:sequence-specific DNA binding"/>
    <property type="evidence" value="ECO:0007669"/>
    <property type="project" value="InterPro"/>
</dbReference>
<accession>A0A1G8K4Q1</accession>
<dbReference type="SUPFAM" id="SSF51182">
    <property type="entry name" value="RmlC-like cupins"/>
    <property type="match status" value="1"/>
</dbReference>
<evidence type="ECO:0000259" key="5">
    <source>
        <dbReference type="PROSITE" id="PS01124"/>
    </source>
</evidence>
<dbReference type="AlphaFoldDB" id="A0A1G8K4Q1"/>
<keyword evidence="4" id="KW-0804">Transcription</keyword>
<dbReference type="InterPro" id="IPR011051">
    <property type="entry name" value="RmlC_Cupin_sf"/>
</dbReference>
<evidence type="ECO:0000313" key="6">
    <source>
        <dbReference type="EMBL" id="SDI38425.1"/>
    </source>
</evidence>
<dbReference type="InterPro" id="IPR018060">
    <property type="entry name" value="HTH_AraC"/>
</dbReference>
<reference evidence="6 7" key="1">
    <citation type="submission" date="2016-10" db="EMBL/GenBank/DDBJ databases">
        <authorList>
            <person name="de Groot N.N."/>
        </authorList>
    </citation>
    <scope>NUCLEOTIDE SEQUENCE [LARGE SCALE GENOMIC DNA]</scope>
    <source>
        <strain evidence="6 7">DSM 26424</strain>
    </source>
</reference>
<dbReference type="EMBL" id="FNEJ01000004">
    <property type="protein sequence ID" value="SDI38425.1"/>
    <property type="molecule type" value="Genomic_DNA"/>
</dbReference>
<dbReference type="STRING" id="555512.SAMN04487993_100429"/>
<dbReference type="InterPro" id="IPR047264">
    <property type="entry name" value="Cupin_HpaA-like_N"/>
</dbReference>
<name>A0A1G8K4Q1_9RHOB</name>
<evidence type="ECO:0000256" key="4">
    <source>
        <dbReference type="ARBA" id="ARBA00023163"/>
    </source>
</evidence>
<feature type="domain" description="HTH araC/xylS-type" evidence="5">
    <location>
        <begin position="193"/>
        <end position="291"/>
    </location>
</feature>
<dbReference type="SMART" id="SM00342">
    <property type="entry name" value="HTH_ARAC"/>
    <property type="match status" value="1"/>
</dbReference>
<gene>
    <name evidence="6" type="ORF">SAMN04487993_100429</name>
</gene>
<dbReference type="InterPro" id="IPR014710">
    <property type="entry name" value="RmlC-like_jellyroll"/>
</dbReference>
<dbReference type="InterPro" id="IPR003313">
    <property type="entry name" value="AraC-bd"/>
</dbReference>
<dbReference type="SUPFAM" id="SSF46689">
    <property type="entry name" value="Homeodomain-like"/>
    <property type="match status" value="1"/>
</dbReference>
<dbReference type="PANTHER" id="PTHR43280:SF32">
    <property type="entry name" value="TRANSCRIPTIONAL REGULATORY PROTEIN"/>
    <property type="match status" value="1"/>
</dbReference>
<proteinExistence type="predicted"/>
<dbReference type="PANTHER" id="PTHR43280">
    <property type="entry name" value="ARAC-FAMILY TRANSCRIPTIONAL REGULATOR"/>
    <property type="match status" value="1"/>
</dbReference>
<evidence type="ECO:0000256" key="3">
    <source>
        <dbReference type="ARBA" id="ARBA00023159"/>
    </source>
</evidence>
<protein>
    <submittedName>
        <fullName evidence="6">AraC family transcriptional regulator, transcriptional activator of pobA</fullName>
    </submittedName>
</protein>
<keyword evidence="3" id="KW-0010">Activator</keyword>
<evidence type="ECO:0000256" key="1">
    <source>
        <dbReference type="ARBA" id="ARBA00023015"/>
    </source>
</evidence>
<evidence type="ECO:0000256" key="2">
    <source>
        <dbReference type="ARBA" id="ARBA00023125"/>
    </source>
</evidence>
<dbReference type="InterPro" id="IPR009057">
    <property type="entry name" value="Homeodomain-like_sf"/>
</dbReference>
<keyword evidence="7" id="KW-1185">Reference proteome</keyword>
<keyword evidence="1" id="KW-0805">Transcription regulation</keyword>
<dbReference type="PRINTS" id="PR00032">
    <property type="entry name" value="HTHARAC"/>
</dbReference>
<organism evidence="6 7">
    <name type="scientific">Salipiger marinus</name>
    <dbReference type="NCBI Taxonomy" id="555512"/>
    <lineage>
        <taxon>Bacteria</taxon>
        <taxon>Pseudomonadati</taxon>
        <taxon>Pseudomonadota</taxon>
        <taxon>Alphaproteobacteria</taxon>
        <taxon>Rhodobacterales</taxon>
        <taxon>Roseobacteraceae</taxon>
        <taxon>Salipiger</taxon>
    </lineage>
</organism>
<dbReference type="Gene3D" id="1.10.10.60">
    <property type="entry name" value="Homeodomain-like"/>
    <property type="match status" value="1"/>
</dbReference>
<dbReference type="Pfam" id="PF12833">
    <property type="entry name" value="HTH_18"/>
    <property type="match status" value="1"/>
</dbReference>
<dbReference type="PROSITE" id="PS01124">
    <property type="entry name" value="HTH_ARAC_FAMILY_2"/>
    <property type="match status" value="1"/>
</dbReference>
<dbReference type="GO" id="GO:0003700">
    <property type="term" value="F:DNA-binding transcription factor activity"/>
    <property type="evidence" value="ECO:0007669"/>
    <property type="project" value="InterPro"/>
</dbReference>
<sequence length="294" mass="32421">MDGRGNFWHYSNMTASQTIPVFTLFGETSAFPDVVHCERIWDRAPLHDWEIAPHRHHVLVQVLHMRSGAATVRIDGRESSLTDGEFLFVPAGIVHAFRFRRGCEGLVLSFPLSVVAGLAAGAPEVQRALRDPFAGPAPDLALVLMERLRDSFASAGSFRAAELLATSHLLLVTLAAARAEEPQEANPASRYLREFDTQILDHMAEGWGVTQHARALGITTGHLNRICRGATGQTASHRIESAVMTEAARLLAFTRLPAAEIGFELGFDDPSYFSRRFRHLRGESPSAYRRRVAG</sequence>
<dbReference type="InterPro" id="IPR020449">
    <property type="entry name" value="Tscrpt_reg_AraC-type_HTH"/>
</dbReference>
<keyword evidence="2" id="KW-0238">DNA-binding</keyword>
<dbReference type="Proteomes" id="UP000199093">
    <property type="component" value="Unassembled WGS sequence"/>
</dbReference>
<dbReference type="CDD" id="cd06999">
    <property type="entry name" value="cupin_HpaA-like_N"/>
    <property type="match status" value="1"/>
</dbReference>
<evidence type="ECO:0000313" key="7">
    <source>
        <dbReference type="Proteomes" id="UP000199093"/>
    </source>
</evidence>